<organism evidence="2 3">
    <name type="scientific">Planctopirus hydrillae</name>
    <dbReference type="NCBI Taxonomy" id="1841610"/>
    <lineage>
        <taxon>Bacteria</taxon>
        <taxon>Pseudomonadati</taxon>
        <taxon>Planctomycetota</taxon>
        <taxon>Planctomycetia</taxon>
        <taxon>Planctomycetales</taxon>
        <taxon>Planctomycetaceae</taxon>
        <taxon>Planctopirus</taxon>
    </lineage>
</organism>
<dbReference type="EMBL" id="LYDR01000005">
    <property type="protein sequence ID" value="ODA36681.1"/>
    <property type="molecule type" value="Genomic_DNA"/>
</dbReference>
<reference evidence="2 3" key="1">
    <citation type="submission" date="2016-05" db="EMBL/GenBank/DDBJ databases">
        <title>Genomic and physiological characterization of Planctopirus sp. isolated from fresh water lake.</title>
        <authorList>
            <person name="Subhash Y."/>
            <person name="Ramana C."/>
        </authorList>
    </citation>
    <scope>NUCLEOTIDE SEQUENCE [LARGE SCALE GENOMIC DNA]</scope>
    <source>
        <strain evidence="2 3">JC280</strain>
    </source>
</reference>
<keyword evidence="3" id="KW-1185">Reference proteome</keyword>
<gene>
    <name evidence="2" type="ORF">A6X21_15710</name>
</gene>
<feature type="compositionally biased region" description="Pro residues" evidence="1">
    <location>
        <begin position="36"/>
        <end position="46"/>
    </location>
</feature>
<dbReference type="Proteomes" id="UP000094828">
    <property type="component" value="Unassembled WGS sequence"/>
</dbReference>
<evidence type="ECO:0000313" key="2">
    <source>
        <dbReference type="EMBL" id="ODA36681.1"/>
    </source>
</evidence>
<name>A0A1C3ETR8_9PLAN</name>
<evidence type="ECO:0000313" key="3">
    <source>
        <dbReference type="Proteomes" id="UP000094828"/>
    </source>
</evidence>
<accession>A0A1C3ETR8</accession>
<feature type="region of interest" description="Disordered" evidence="1">
    <location>
        <begin position="21"/>
        <end position="61"/>
    </location>
</feature>
<comment type="caution">
    <text evidence="2">The sequence shown here is derived from an EMBL/GenBank/DDBJ whole genome shotgun (WGS) entry which is preliminary data.</text>
</comment>
<protein>
    <submittedName>
        <fullName evidence="2">Uncharacterized protein</fullName>
    </submittedName>
</protein>
<evidence type="ECO:0000256" key="1">
    <source>
        <dbReference type="SAM" id="MobiDB-lite"/>
    </source>
</evidence>
<proteinExistence type="predicted"/>
<sequence>MLAVGIMSLWGCDQINPPAPEVKPVMGFKRDDDEPAPPPQVTPPPAVVEAPAEMKEPEPPPAPKVFTARLSAWRIVPTQEKGVNGLLFTIEFEALEHLSEVVLAEGSIFDNRNQEIRLLPIRDGNYFRITKFVPKASAAGAPYSAVLWWKGVDNGPWKEAVRSRL</sequence>
<dbReference type="AlphaFoldDB" id="A0A1C3ETR8"/>
<dbReference type="STRING" id="1841610.A6X21_15710"/>